<dbReference type="Gene3D" id="2.70.150.10">
    <property type="entry name" value="Calcium-transporting ATPase, cytoplasmic transduction domain A"/>
    <property type="match status" value="1"/>
</dbReference>
<dbReference type="HOGENOM" id="CLU_001771_6_4_6"/>
<evidence type="ECO:0000256" key="2">
    <source>
        <dbReference type="ARBA" id="ARBA00006024"/>
    </source>
</evidence>
<dbReference type="FunFam" id="2.70.150.10:FF:000002">
    <property type="entry name" value="Copper-transporting ATPase 1, putative"/>
    <property type="match status" value="1"/>
</dbReference>
<protein>
    <recommendedName>
        <fullName evidence="8">P-type Zn(2+) transporter</fullName>
        <ecNumber evidence="8">7.2.2.12</ecNumber>
    </recommendedName>
</protein>
<name>Q5ZWS6_LEGPH</name>
<accession>Q5ZWS6</accession>
<feature type="transmembrane region" description="Helical" evidence="10">
    <location>
        <begin position="369"/>
        <end position="396"/>
    </location>
</feature>
<dbReference type="STRING" id="272624.lpg1009"/>
<dbReference type="GO" id="GO:0015086">
    <property type="term" value="F:cadmium ion transmembrane transporter activity"/>
    <property type="evidence" value="ECO:0007669"/>
    <property type="project" value="TreeGrafter"/>
</dbReference>
<dbReference type="InterPro" id="IPR001757">
    <property type="entry name" value="P_typ_ATPase"/>
</dbReference>
<dbReference type="InterPro" id="IPR008250">
    <property type="entry name" value="ATPase_P-typ_transduc_dom_A_sf"/>
</dbReference>
<evidence type="ECO:0000313" key="13">
    <source>
        <dbReference type="Proteomes" id="UP000000609"/>
    </source>
</evidence>
<gene>
    <name evidence="12" type="primary">cadA-1</name>
    <name evidence="12" type="ordered locus">lpg1009</name>
</gene>
<dbReference type="SFLD" id="SFLDS00003">
    <property type="entry name" value="Haloacid_Dehalogenase"/>
    <property type="match status" value="1"/>
</dbReference>
<dbReference type="InterPro" id="IPR036163">
    <property type="entry name" value="HMA_dom_sf"/>
</dbReference>
<evidence type="ECO:0000256" key="6">
    <source>
        <dbReference type="ARBA" id="ARBA00022989"/>
    </source>
</evidence>
<dbReference type="EMBL" id="AE017354">
    <property type="protein sequence ID" value="AAU27095.1"/>
    <property type="molecule type" value="Genomic_DNA"/>
</dbReference>
<reference evidence="12 13" key="1">
    <citation type="journal article" date="2004" name="Science">
        <title>The genomic sequence of the accidental pathogen Legionella pneumophila.</title>
        <authorList>
            <person name="Chien M."/>
            <person name="Morozova I."/>
            <person name="Shi S."/>
            <person name="Sheng H."/>
            <person name="Chen J."/>
            <person name="Gomez S.M."/>
            <person name="Asamani G."/>
            <person name="Hill K."/>
            <person name="Nuara J."/>
            <person name="Feder M."/>
            <person name="Rineer J."/>
            <person name="Greenberg J.J."/>
            <person name="Steshenko V."/>
            <person name="Park S.H."/>
            <person name="Zhao B."/>
            <person name="Teplitskaya E."/>
            <person name="Edwards J.R."/>
            <person name="Pampou S."/>
            <person name="Georghiou A."/>
            <person name="Chou I.C."/>
            <person name="Iannuccilli W."/>
            <person name="Ulz M.E."/>
            <person name="Kim D.H."/>
            <person name="Geringer-Sameth A."/>
            <person name="Goldsberry C."/>
            <person name="Morozov P."/>
            <person name="Fischer S.G."/>
            <person name="Segal G."/>
            <person name="Qu X."/>
            <person name="Rzhetsky A."/>
            <person name="Zhang P."/>
            <person name="Cayanis E."/>
            <person name="De Jong P.J."/>
            <person name="Ju J."/>
            <person name="Kalachikov S."/>
            <person name="Shuman H.A."/>
            <person name="Russo J.J."/>
        </authorList>
    </citation>
    <scope>NUCLEOTIDE SEQUENCE [LARGE SCALE GENOMIC DNA]</scope>
    <source>
        <strain evidence="13">Philadelphia 1 / ATCC 33152 / DSM 7513</strain>
    </source>
</reference>
<dbReference type="Proteomes" id="UP000000609">
    <property type="component" value="Chromosome"/>
</dbReference>
<proteinExistence type="inferred from homology"/>
<evidence type="ECO:0000256" key="7">
    <source>
        <dbReference type="ARBA" id="ARBA00023136"/>
    </source>
</evidence>
<evidence type="ECO:0000259" key="11">
    <source>
        <dbReference type="Pfam" id="PF00122"/>
    </source>
</evidence>
<comment type="subcellular location">
    <subcellularLocation>
        <location evidence="10">Cell membrane</location>
    </subcellularLocation>
    <subcellularLocation>
        <location evidence="1">Membrane</location>
    </subcellularLocation>
</comment>
<organism evidence="12 13">
    <name type="scientific">Legionella pneumophila subsp. pneumophila (strain Philadelphia 1 / ATCC 33152 / DSM 7513)</name>
    <dbReference type="NCBI Taxonomy" id="272624"/>
    <lineage>
        <taxon>Bacteria</taxon>
        <taxon>Pseudomonadati</taxon>
        <taxon>Pseudomonadota</taxon>
        <taxon>Gammaproteobacteria</taxon>
        <taxon>Legionellales</taxon>
        <taxon>Legionellaceae</taxon>
        <taxon>Legionella</taxon>
    </lineage>
</organism>
<sequence length="729" mass="79471">MMPHSLQGLYFTDNAENQMTVPLNEIKFFVAGLDCPAEEQLIRKQFQDIPEVEQLDFNFIAEEVTIHHRLASSEELQKRIEVLGMSVRTLESTLPIPQRKQLSLDFSWKIIGLAGFLALFSELAAYFLATEQSIWTILPALLAIGLSGPSTFKKGWLALGTKTMNINSLMFIAIAGAVLIGEWPEAAMVTVLFALAERIERYSLDKARLAIRSLMQIAPEVASVKQDDGQWQTLAIEKVVPGAVFRVKPGERIPLDGVVISGQSTVNQAPITGESMPITKKVGDLVFAGTLNEHGAFEVQVSKASGDTLLAKIGKAIEQAQADRAPTQRFVDQFSKYYTPIMVLMAFFVALIPPLAFGYPFYDSLYKSLTLLVIACPCALVISTPVTVVSGLAAAAKQGLLIKGGSYLEVGHRLRLIALDKTGTLTEGKPVVTDFIAWDENRTKESLLLLAASLDSHSEHPVANALVQYWQQEQPQNALLEIEQFSALPGRGVKGLVGQELYFVGNHQLAEDNQVCNHFVEQELKRLEEEGKTTVILSNATTVLAIFAVADTLRVTSQQAIAQLHERGIKTAMLTGDNAVTAQAIAKKVGIDEVNANILPAEKLQAINRLLEHYHSVGMVGDGINDAPALAKATVSFAMGKGTDTALETADVALMNDNLARLPFYVDLSRKTARTLYQNISLSIAIKGIFFILALVGYATLWMAVFADMGASLIVVANGLRLLYMSPDD</sequence>
<feature type="domain" description="P-type ATPase A" evidence="11">
    <location>
        <begin position="218"/>
        <end position="318"/>
    </location>
</feature>
<dbReference type="SUPFAM" id="SSF81653">
    <property type="entry name" value="Calcium ATPase, transduction domain A"/>
    <property type="match status" value="1"/>
</dbReference>
<comment type="catalytic activity">
    <reaction evidence="9">
        <text>Zn(2+)(in) + ATP + H2O = Zn(2+)(out) + ADP + phosphate + H(+)</text>
        <dbReference type="Rhea" id="RHEA:20621"/>
        <dbReference type="ChEBI" id="CHEBI:15377"/>
        <dbReference type="ChEBI" id="CHEBI:15378"/>
        <dbReference type="ChEBI" id="CHEBI:29105"/>
        <dbReference type="ChEBI" id="CHEBI:30616"/>
        <dbReference type="ChEBI" id="CHEBI:43474"/>
        <dbReference type="ChEBI" id="CHEBI:456216"/>
        <dbReference type="EC" id="7.2.2.12"/>
    </reaction>
</comment>
<dbReference type="PATRIC" id="fig|272624.6.peg.1044"/>
<keyword evidence="12" id="KW-0378">Hydrolase</keyword>
<dbReference type="PANTHER" id="PTHR48085:SF5">
    <property type="entry name" value="CADMIUM_ZINC-TRANSPORTING ATPASE HMA4-RELATED"/>
    <property type="match status" value="1"/>
</dbReference>
<dbReference type="InterPro" id="IPR023214">
    <property type="entry name" value="HAD_sf"/>
</dbReference>
<keyword evidence="7 10" id="KW-0472">Membrane</keyword>
<dbReference type="InterPro" id="IPR023299">
    <property type="entry name" value="ATPase_P-typ_cyto_dom_N"/>
</dbReference>
<dbReference type="InterPro" id="IPR044492">
    <property type="entry name" value="P_typ_ATPase_HD_dom"/>
</dbReference>
<keyword evidence="5" id="KW-1278">Translocase</keyword>
<dbReference type="EC" id="7.2.2.12" evidence="8"/>
<comment type="similarity">
    <text evidence="2 10">Belongs to the cation transport ATPase (P-type) (TC 3.A.3) family. Type IB subfamily.</text>
</comment>
<evidence type="ECO:0000256" key="3">
    <source>
        <dbReference type="ARBA" id="ARBA00022692"/>
    </source>
</evidence>
<dbReference type="InterPro" id="IPR059000">
    <property type="entry name" value="ATPase_P-type_domA"/>
</dbReference>
<dbReference type="PANTHER" id="PTHR48085">
    <property type="entry name" value="CADMIUM/ZINC-TRANSPORTING ATPASE HMA2-RELATED"/>
    <property type="match status" value="1"/>
</dbReference>
<dbReference type="InterPro" id="IPR027256">
    <property type="entry name" value="P-typ_ATPase_IB"/>
</dbReference>
<dbReference type="NCBIfam" id="TIGR01494">
    <property type="entry name" value="ATPase_P-type"/>
    <property type="match status" value="1"/>
</dbReference>
<dbReference type="PRINTS" id="PR00941">
    <property type="entry name" value="CDATPASE"/>
</dbReference>
<dbReference type="SFLD" id="SFLDG00002">
    <property type="entry name" value="C1.7:_P-type_atpase_like"/>
    <property type="match status" value="1"/>
</dbReference>
<dbReference type="eggNOG" id="COG2217">
    <property type="taxonomic scope" value="Bacteria"/>
</dbReference>
<dbReference type="GO" id="GO:0005886">
    <property type="term" value="C:plasma membrane"/>
    <property type="evidence" value="ECO:0007669"/>
    <property type="project" value="UniProtKB-SubCell"/>
</dbReference>
<dbReference type="Gene3D" id="3.40.1110.10">
    <property type="entry name" value="Calcium-transporting ATPase, cytoplasmic domain N"/>
    <property type="match status" value="1"/>
</dbReference>
<evidence type="ECO:0000256" key="10">
    <source>
        <dbReference type="RuleBase" id="RU362081"/>
    </source>
</evidence>
<dbReference type="NCBIfam" id="TIGR01512">
    <property type="entry name" value="ATPase-IB2_Cd"/>
    <property type="match status" value="1"/>
</dbReference>
<dbReference type="Gene3D" id="3.30.70.100">
    <property type="match status" value="1"/>
</dbReference>
<feature type="transmembrane region" description="Helical" evidence="10">
    <location>
        <begin position="337"/>
        <end position="357"/>
    </location>
</feature>
<dbReference type="InterPro" id="IPR018303">
    <property type="entry name" value="ATPase_P-typ_P_site"/>
</dbReference>
<dbReference type="GO" id="GO:0005524">
    <property type="term" value="F:ATP binding"/>
    <property type="evidence" value="ECO:0007669"/>
    <property type="project" value="UniProtKB-UniRule"/>
</dbReference>
<feature type="transmembrane region" description="Helical" evidence="10">
    <location>
        <begin position="134"/>
        <end position="152"/>
    </location>
</feature>
<keyword evidence="10" id="KW-1003">Cell membrane</keyword>
<dbReference type="InterPro" id="IPR036412">
    <property type="entry name" value="HAD-like_sf"/>
</dbReference>
<dbReference type="Gene3D" id="3.40.50.1000">
    <property type="entry name" value="HAD superfamily/HAD-like"/>
    <property type="match status" value="1"/>
</dbReference>
<dbReference type="InterPro" id="IPR023298">
    <property type="entry name" value="ATPase_P-typ_TM_dom_sf"/>
</dbReference>
<dbReference type="NCBIfam" id="TIGR01525">
    <property type="entry name" value="ATPase-IB_hvy"/>
    <property type="match status" value="1"/>
</dbReference>
<dbReference type="Pfam" id="PF00702">
    <property type="entry name" value="Hydrolase"/>
    <property type="match status" value="1"/>
</dbReference>
<dbReference type="GO" id="GO:0046872">
    <property type="term" value="F:metal ion binding"/>
    <property type="evidence" value="ECO:0007669"/>
    <property type="project" value="UniProtKB-KW"/>
</dbReference>
<feature type="transmembrane region" description="Helical" evidence="10">
    <location>
        <begin position="680"/>
        <end position="699"/>
    </location>
</feature>
<keyword evidence="6 10" id="KW-1133">Transmembrane helix</keyword>
<evidence type="ECO:0000256" key="1">
    <source>
        <dbReference type="ARBA" id="ARBA00004370"/>
    </source>
</evidence>
<feature type="transmembrane region" description="Helical" evidence="10">
    <location>
        <begin position="106"/>
        <end position="128"/>
    </location>
</feature>
<evidence type="ECO:0000313" key="12">
    <source>
        <dbReference type="EMBL" id="AAU27095.1"/>
    </source>
</evidence>
<evidence type="ECO:0000256" key="5">
    <source>
        <dbReference type="ARBA" id="ARBA00022967"/>
    </source>
</evidence>
<dbReference type="PROSITE" id="PS00154">
    <property type="entry name" value="ATPASE_E1_E2"/>
    <property type="match status" value="1"/>
</dbReference>
<dbReference type="SUPFAM" id="SSF55008">
    <property type="entry name" value="HMA, heavy metal-associated domain"/>
    <property type="match status" value="1"/>
</dbReference>
<keyword evidence="10" id="KW-0547">Nucleotide-binding</keyword>
<dbReference type="InterPro" id="IPR051014">
    <property type="entry name" value="Cation_Transport_ATPase_IB"/>
</dbReference>
<keyword evidence="10" id="KW-0067">ATP-binding</keyword>
<keyword evidence="3 10" id="KW-0812">Transmembrane</keyword>
<dbReference type="NCBIfam" id="TIGR01511">
    <property type="entry name" value="ATPase-IB1_Cu"/>
    <property type="match status" value="1"/>
</dbReference>
<dbReference type="AlphaFoldDB" id="Q5ZWS6"/>
<dbReference type="PaxDb" id="272624-lpg1009"/>
<evidence type="ECO:0000256" key="9">
    <source>
        <dbReference type="ARBA" id="ARBA00047308"/>
    </source>
</evidence>
<dbReference type="GO" id="GO:0016887">
    <property type="term" value="F:ATP hydrolysis activity"/>
    <property type="evidence" value="ECO:0007669"/>
    <property type="project" value="InterPro"/>
</dbReference>
<dbReference type="OrthoDB" id="9814270at2"/>
<dbReference type="GO" id="GO:0016463">
    <property type="term" value="F:P-type zinc transporter activity"/>
    <property type="evidence" value="ECO:0007669"/>
    <property type="project" value="UniProtKB-EC"/>
</dbReference>
<evidence type="ECO:0000256" key="4">
    <source>
        <dbReference type="ARBA" id="ARBA00022723"/>
    </source>
</evidence>
<keyword evidence="4 10" id="KW-0479">Metal-binding</keyword>
<dbReference type="SFLD" id="SFLDF00027">
    <property type="entry name" value="p-type_atpase"/>
    <property type="match status" value="1"/>
</dbReference>
<keyword evidence="13" id="KW-1185">Reference proteome</keyword>
<dbReference type="KEGG" id="lpn:lpg1009"/>
<evidence type="ECO:0000256" key="8">
    <source>
        <dbReference type="ARBA" id="ARBA00039097"/>
    </source>
</evidence>
<dbReference type="SUPFAM" id="SSF81665">
    <property type="entry name" value="Calcium ATPase, transmembrane domain M"/>
    <property type="match status" value="1"/>
</dbReference>
<dbReference type="PRINTS" id="PR00119">
    <property type="entry name" value="CATATPASE"/>
</dbReference>
<dbReference type="Pfam" id="PF00122">
    <property type="entry name" value="E1-E2_ATPase"/>
    <property type="match status" value="1"/>
</dbReference>
<dbReference type="SUPFAM" id="SSF56784">
    <property type="entry name" value="HAD-like"/>
    <property type="match status" value="1"/>
</dbReference>